<gene>
    <name evidence="1" type="ORF">DEM27_19110</name>
</gene>
<dbReference type="OrthoDB" id="7597200at2"/>
<reference evidence="1 2" key="1">
    <citation type="submission" date="2018-05" db="EMBL/GenBank/DDBJ databases">
        <title>The draft genome of strain NS-104.</title>
        <authorList>
            <person name="Hang P."/>
            <person name="Jiang J."/>
        </authorList>
    </citation>
    <scope>NUCLEOTIDE SEQUENCE [LARGE SCALE GENOMIC DNA]</scope>
    <source>
        <strain evidence="1 2">NS-104</strain>
    </source>
</reference>
<sequence length="64" mass="6913">MTTQAKQAGMRIPKWIWAALVVAVFCGANAHLVYVAITSQPQCLDHLKERGDEPGAFRAASPSC</sequence>
<dbReference type="RefSeq" id="WP_109459850.1">
    <property type="nucleotide sequence ID" value="NZ_QFBC01000009.1"/>
</dbReference>
<dbReference type="Proteomes" id="UP000245252">
    <property type="component" value="Unassembled WGS sequence"/>
</dbReference>
<dbReference type="EMBL" id="QFBC01000009">
    <property type="protein sequence ID" value="PWE54630.1"/>
    <property type="molecule type" value="Genomic_DNA"/>
</dbReference>
<proteinExistence type="predicted"/>
<comment type="caution">
    <text evidence="1">The sequence shown here is derived from an EMBL/GenBank/DDBJ whole genome shotgun (WGS) entry which is preliminary data.</text>
</comment>
<name>A0A2U2DMX9_9HYPH</name>
<evidence type="ECO:0000313" key="1">
    <source>
        <dbReference type="EMBL" id="PWE54630.1"/>
    </source>
</evidence>
<organism evidence="1 2">
    <name type="scientific">Metarhizobium album</name>
    <dbReference type="NCBI Taxonomy" id="2182425"/>
    <lineage>
        <taxon>Bacteria</taxon>
        <taxon>Pseudomonadati</taxon>
        <taxon>Pseudomonadota</taxon>
        <taxon>Alphaproteobacteria</taxon>
        <taxon>Hyphomicrobiales</taxon>
        <taxon>Rhizobiaceae</taxon>
        <taxon>Metarhizobium</taxon>
    </lineage>
</organism>
<keyword evidence="2" id="KW-1185">Reference proteome</keyword>
<dbReference type="AlphaFoldDB" id="A0A2U2DMX9"/>
<accession>A0A2U2DMX9</accession>
<protein>
    <submittedName>
        <fullName evidence="1">Uncharacterized protein</fullName>
    </submittedName>
</protein>
<evidence type="ECO:0000313" key="2">
    <source>
        <dbReference type="Proteomes" id="UP000245252"/>
    </source>
</evidence>